<sequence>MPAIKRLFVHGFPGLYGGAGTELHHQIVVWQHMGIEVNLIPSMKNYELEPLYPEMLERGVKIHPHNEWPAVQPGDPVLGFCNSEFLNNLHEIRKRTRRTVFLNCMTWLFPKEKDRMANGEIAMFLYQNEDVLRKHEPELRALNEDPEVRFMTFRPYFDTTRFPFHASRESEYFGCGRISRQDADKFSKNTLHIYEYFVSPRFKRGLFLGFDQRSETKIGKPYNWIRTARDHHEISQQDFYKHCEIILQPTDTTENWPRVGFEAMASGSVLIVDNRGGWKKQVEHGVTGWLCDHERDFIYHASRMAYEPNLRADMAEAARLRGLELGGLEASIASWEEVFEAIAKLPE</sequence>
<keyword evidence="2" id="KW-0808">Transferase</keyword>
<name>A0A975PGN3_9BACT</name>
<dbReference type="AlphaFoldDB" id="A0A975PGN3"/>
<keyword evidence="2" id="KW-0328">Glycosyltransferase</keyword>
<evidence type="ECO:0000259" key="1">
    <source>
        <dbReference type="Pfam" id="PF00534"/>
    </source>
</evidence>
<dbReference type="EC" id="2.4.-.-" evidence="2"/>
<evidence type="ECO:0000313" key="3">
    <source>
        <dbReference type="Proteomes" id="UP000676169"/>
    </source>
</evidence>
<gene>
    <name evidence="2" type="ORF">KBB96_07610</name>
</gene>
<dbReference type="GO" id="GO:0016757">
    <property type="term" value="F:glycosyltransferase activity"/>
    <property type="evidence" value="ECO:0007669"/>
    <property type="project" value="UniProtKB-KW"/>
</dbReference>
<dbReference type="EMBL" id="CP073100">
    <property type="protein sequence ID" value="QUE52750.1"/>
    <property type="molecule type" value="Genomic_DNA"/>
</dbReference>
<dbReference type="Proteomes" id="UP000676169">
    <property type="component" value="Chromosome"/>
</dbReference>
<dbReference type="KEGG" id="lamb:KBB96_07610"/>
<keyword evidence="3" id="KW-1185">Reference proteome</keyword>
<protein>
    <submittedName>
        <fullName evidence="2">Glycosyltransferase</fullName>
        <ecNumber evidence="2">2.4.-.-</ecNumber>
    </submittedName>
</protein>
<reference evidence="2" key="1">
    <citation type="submission" date="2021-04" db="EMBL/GenBank/DDBJ databases">
        <title>Luteolibacter sp. 32A isolated from the skin of an Anderson's salamander (Ambystoma andersonii).</title>
        <authorList>
            <person name="Spergser J."/>
            <person name="Busse H.-J."/>
        </authorList>
    </citation>
    <scope>NUCLEOTIDE SEQUENCE</scope>
    <source>
        <strain evidence="2">32A</strain>
    </source>
</reference>
<dbReference type="RefSeq" id="WP_211634033.1">
    <property type="nucleotide sequence ID" value="NZ_CP073100.1"/>
</dbReference>
<dbReference type="Gene3D" id="3.40.50.2000">
    <property type="entry name" value="Glycogen Phosphorylase B"/>
    <property type="match status" value="1"/>
</dbReference>
<accession>A0A975PGN3</accession>
<evidence type="ECO:0000313" key="2">
    <source>
        <dbReference type="EMBL" id="QUE52750.1"/>
    </source>
</evidence>
<organism evidence="2 3">
    <name type="scientific">Luteolibacter ambystomatis</name>
    <dbReference type="NCBI Taxonomy" id="2824561"/>
    <lineage>
        <taxon>Bacteria</taxon>
        <taxon>Pseudomonadati</taxon>
        <taxon>Verrucomicrobiota</taxon>
        <taxon>Verrucomicrobiia</taxon>
        <taxon>Verrucomicrobiales</taxon>
        <taxon>Verrucomicrobiaceae</taxon>
        <taxon>Luteolibacter</taxon>
    </lineage>
</organism>
<feature type="domain" description="Glycosyl transferase family 1" evidence="1">
    <location>
        <begin position="238"/>
        <end position="320"/>
    </location>
</feature>
<dbReference type="SUPFAM" id="SSF53756">
    <property type="entry name" value="UDP-Glycosyltransferase/glycogen phosphorylase"/>
    <property type="match status" value="1"/>
</dbReference>
<dbReference type="InterPro" id="IPR001296">
    <property type="entry name" value="Glyco_trans_1"/>
</dbReference>
<dbReference type="Pfam" id="PF00534">
    <property type="entry name" value="Glycos_transf_1"/>
    <property type="match status" value="1"/>
</dbReference>
<proteinExistence type="predicted"/>